<sequence>MRTYTLFALLVVLGAAVIAHPANDNTGKESTKPAEPNDDTGKDTTKPRKSDDDTGKETTKPANSNDDTGKNTVFPATWNPKKTDDGSGKDVTKPAKPDNDNGKDKDTGNNSKVKAKDITDANPDKTTIRPESGENNKNDTIAISRTLLSNLVNSIAEISSGVFAAIG</sequence>
<keyword evidence="2" id="KW-0732">Signal</keyword>
<feature type="region of interest" description="Disordered" evidence="1">
    <location>
        <begin position="20"/>
        <end position="138"/>
    </location>
</feature>
<evidence type="ECO:0000256" key="1">
    <source>
        <dbReference type="SAM" id="MobiDB-lite"/>
    </source>
</evidence>
<dbReference type="EMBL" id="OU963864">
    <property type="protein sequence ID" value="CAH0386690.1"/>
    <property type="molecule type" value="Genomic_DNA"/>
</dbReference>
<gene>
    <name evidence="3" type="ORF">BEMITA_LOCUS5772</name>
</gene>
<feature type="compositionally biased region" description="Basic and acidic residues" evidence="1">
    <location>
        <begin position="39"/>
        <end position="59"/>
    </location>
</feature>
<feature type="compositionally biased region" description="Basic and acidic residues" evidence="1">
    <location>
        <begin position="81"/>
        <end position="107"/>
    </location>
</feature>
<evidence type="ECO:0000256" key="2">
    <source>
        <dbReference type="SAM" id="SignalP"/>
    </source>
</evidence>
<feature type="compositionally biased region" description="Basic and acidic residues" evidence="1">
    <location>
        <begin position="114"/>
        <end position="137"/>
    </location>
</feature>
<dbReference type="Proteomes" id="UP001152759">
    <property type="component" value="Chromosome 3"/>
</dbReference>
<evidence type="ECO:0000313" key="3">
    <source>
        <dbReference type="EMBL" id="CAH0386690.1"/>
    </source>
</evidence>
<protein>
    <submittedName>
        <fullName evidence="3">Uncharacterized protein</fullName>
    </submittedName>
</protein>
<keyword evidence="4" id="KW-1185">Reference proteome</keyword>
<organism evidence="3 4">
    <name type="scientific">Bemisia tabaci</name>
    <name type="common">Sweetpotato whitefly</name>
    <name type="synonym">Aleurodes tabaci</name>
    <dbReference type="NCBI Taxonomy" id="7038"/>
    <lineage>
        <taxon>Eukaryota</taxon>
        <taxon>Metazoa</taxon>
        <taxon>Ecdysozoa</taxon>
        <taxon>Arthropoda</taxon>
        <taxon>Hexapoda</taxon>
        <taxon>Insecta</taxon>
        <taxon>Pterygota</taxon>
        <taxon>Neoptera</taxon>
        <taxon>Paraneoptera</taxon>
        <taxon>Hemiptera</taxon>
        <taxon>Sternorrhyncha</taxon>
        <taxon>Aleyrodoidea</taxon>
        <taxon>Aleyrodidae</taxon>
        <taxon>Aleyrodinae</taxon>
        <taxon>Bemisia</taxon>
    </lineage>
</organism>
<name>A0A9P0F0G4_BEMTA</name>
<dbReference type="AlphaFoldDB" id="A0A9P0F0G4"/>
<reference evidence="3" key="1">
    <citation type="submission" date="2021-12" db="EMBL/GenBank/DDBJ databases">
        <authorList>
            <person name="King R."/>
        </authorList>
    </citation>
    <scope>NUCLEOTIDE SEQUENCE</scope>
</reference>
<evidence type="ECO:0000313" key="4">
    <source>
        <dbReference type="Proteomes" id="UP001152759"/>
    </source>
</evidence>
<feature type="chain" id="PRO_5040280208" evidence="2">
    <location>
        <begin position="22"/>
        <end position="167"/>
    </location>
</feature>
<accession>A0A9P0F0G4</accession>
<proteinExistence type="predicted"/>
<feature type="signal peptide" evidence="2">
    <location>
        <begin position="1"/>
        <end position="21"/>
    </location>
</feature>